<protein>
    <submittedName>
        <fullName evidence="1">Uncharacterized protein</fullName>
    </submittedName>
</protein>
<proteinExistence type="predicted"/>
<organism evidence="1 2">
    <name type="scientific">Favolaschia claudopus</name>
    <dbReference type="NCBI Taxonomy" id="2862362"/>
    <lineage>
        <taxon>Eukaryota</taxon>
        <taxon>Fungi</taxon>
        <taxon>Dikarya</taxon>
        <taxon>Basidiomycota</taxon>
        <taxon>Agaricomycotina</taxon>
        <taxon>Agaricomycetes</taxon>
        <taxon>Agaricomycetidae</taxon>
        <taxon>Agaricales</taxon>
        <taxon>Marasmiineae</taxon>
        <taxon>Mycenaceae</taxon>
        <taxon>Favolaschia</taxon>
    </lineage>
</organism>
<evidence type="ECO:0000313" key="1">
    <source>
        <dbReference type="EMBL" id="KAK7008266.1"/>
    </source>
</evidence>
<dbReference type="Proteomes" id="UP001362999">
    <property type="component" value="Unassembled WGS sequence"/>
</dbReference>
<sequence>MLVKTIYAGDDQPYEDIQGLARGAFEACIGVLRESAKSQAKPPVKVLWPPRTYACTCAHSSPTSKEAPGQREPACRRIGFSNELYTIQRRTPITACSFWACDCSTQLMRLTTKVASTSNFLTNADAESGFIFSKANEVLKRLLD</sequence>
<evidence type="ECO:0000313" key="2">
    <source>
        <dbReference type="Proteomes" id="UP001362999"/>
    </source>
</evidence>
<comment type="caution">
    <text evidence="1">The sequence shown here is derived from an EMBL/GenBank/DDBJ whole genome shotgun (WGS) entry which is preliminary data.</text>
</comment>
<dbReference type="EMBL" id="JAWWNJ010000068">
    <property type="protein sequence ID" value="KAK7008266.1"/>
    <property type="molecule type" value="Genomic_DNA"/>
</dbReference>
<keyword evidence="2" id="KW-1185">Reference proteome</keyword>
<reference evidence="1 2" key="1">
    <citation type="journal article" date="2024" name="J Genomics">
        <title>Draft genome sequencing and assembly of Favolaschia claudopus CIRM-BRFM 2984 isolated from oak limbs.</title>
        <authorList>
            <person name="Navarro D."/>
            <person name="Drula E."/>
            <person name="Chaduli D."/>
            <person name="Cazenave R."/>
            <person name="Ahrendt S."/>
            <person name="Wang J."/>
            <person name="Lipzen A."/>
            <person name="Daum C."/>
            <person name="Barry K."/>
            <person name="Grigoriev I.V."/>
            <person name="Favel A."/>
            <person name="Rosso M.N."/>
            <person name="Martin F."/>
        </authorList>
    </citation>
    <scope>NUCLEOTIDE SEQUENCE [LARGE SCALE GENOMIC DNA]</scope>
    <source>
        <strain evidence="1 2">CIRM-BRFM 2984</strain>
    </source>
</reference>
<accession>A0AAW0AHC0</accession>
<dbReference type="AlphaFoldDB" id="A0AAW0AHC0"/>
<name>A0AAW0AHC0_9AGAR</name>
<gene>
    <name evidence="1" type="ORF">R3P38DRAFT_1614820</name>
</gene>